<evidence type="ECO:0000256" key="3">
    <source>
        <dbReference type="ARBA" id="ARBA00022840"/>
    </source>
</evidence>
<proteinExistence type="predicted"/>
<dbReference type="EMBL" id="CP069534">
    <property type="protein sequence ID" value="QRP70494.1"/>
    <property type="molecule type" value="Genomic_DNA"/>
</dbReference>
<dbReference type="Proteomes" id="UP000617681">
    <property type="component" value="Chromosome"/>
</dbReference>
<organism evidence="5 6">
    <name type="scientific">Corynebacterium glucuronolyticum</name>
    <dbReference type="NCBI Taxonomy" id="39791"/>
    <lineage>
        <taxon>Bacteria</taxon>
        <taxon>Bacillati</taxon>
        <taxon>Actinomycetota</taxon>
        <taxon>Actinomycetes</taxon>
        <taxon>Mycobacteriales</taxon>
        <taxon>Corynebacteriaceae</taxon>
        <taxon>Corynebacterium</taxon>
    </lineage>
</organism>
<gene>
    <name evidence="5" type="ORF">I6J21_12265</name>
</gene>
<reference evidence="5" key="1">
    <citation type="submission" date="2021-02" db="EMBL/GenBank/DDBJ databases">
        <title>FDA dAtabase for Regulatory Grade micrObial Sequences (FDA-ARGOS): Supporting development and validation of Infectious Disease Dx tests.</title>
        <authorList>
            <person name="Sproer C."/>
            <person name="Gronow S."/>
            <person name="Severitt S."/>
            <person name="Schroder I."/>
            <person name="Tallon L."/>
            <person name="Sadzewicz L."/>
            <person name="Zhao X."/>
            <person name="Boylan J."/>
            <person name="Ott S."/>
            <person name="Bowen H."/>
            <person name="Vavikolanu K."/>
            <person name="Mehta A."/>
            <person name="Aluvathingal J."/>
            <person name="Nadendla S."/>
            <person name="Lowell S."/>
            <person name="Myers T."/>
            <person name="Yan Y."/>
            <person name="Sichtig H."/>
        </authorList>
    </citation>
    <scope>NUCLEOTIDE SEQUENCE</scope>
    <source>
        <strain evidence="5">FDAARGOS_1191</strain>
    </source>
</reference>
<dbReference type="PANTHER" id="PTHR42939">
    <property type="entry name" value="ABC TRANSPORTER ATP-BINDING PROTEIN ALBC-RELATED"/>
    <property type="match status" value="1"/>
</dbReference>
<keyword evidence="2" id="KW-0547">Nucleotide-binding</keyword>
<dbReference type="InterPro" id="IPR027417">
    <property type="entry name" value="P-loop_NTPase"/>
</dbReference>
<dbReference type="RefSeq" id="WP_005394626.1">
    <property type="nucleotide sequence ID" value="NZ_CP068162.1"/>
</dbReference>
<feature type="domain" description="ABC transporter" evidence="4">
    <location>
        <begin position="2"/>
        <end position="108"/>
    </location>
</feature>
<dbReference type="PANTHER" id="PTHR42939:SF1">
    <property type="entry name" value="ABC TRANSPORTER ATP-BINDING PROTEIN ALBC-RELATED"/>
    <property type="match status" value="1"/>
</dbReference>
<evidence type="ECO:0000256" key="2">
    <source>
        <dbReference type="ARBA" id="ARBA00022741"/>
    </source>
</evidence>
<dbReference type="Pfam" id="PF00005">
    <property type="entry name" value="ABC_tran"/>
    <property type="match status" value="1"/>
</dbReference>
<dbReference type="InterPro" id="IPR003439">
    <property type="entry name" value="ABC_transporter-like_ATP-bd"/>
</dbReference>
<dbReference type="InterPro" id="IPR051782">
    <property type="entry name" value="ABC_Transporter_VariousFunc"/>
</dbReference>
<dbReference type="Gene3D" id="3.40.50.300">
    <property type="entry name" value="P-loop containing nucleotide triphosphate hydrolases"/>
    <property type="match status" value="1"/>
</dbReference>
<name>A0AAX1L9F7_9CORY</name>
<evidence type="ECO:0000313" key="6">
    <source>
        <dbReference type="Proteomes" id="UP000617681"/>
    </source>
</evidence>
<dbReference type="SUPFAM" id="SSF52540">
    <property type="entry name" value="P-loop containing nucleoside triphosphate hydrolases"/>
    <property type="match status" value="1"/>
</dbReference>
<dbReference type="GO" id="GO:0005524">
    <property type="term" value="F:ATP binding"/>
    <property type="evidence" value="ECO:0007669"/>
    <property type="project" value="UniProtKB-KW"/>
</dbReference>
<accession>A0AAX1L9F7</accession>
<keyword evidence="1" id="KW-0813">Transport</keyword>
<dbReference type="AlphaFoldDB" id="A0AAX1L9F7"/>
<keyword evidence="3 5" id="KW-0067">ATP-binding</keyword>
<sequence length="192" mass="21375">MITALIGVNGAGKTTYLRRLHEETPGAFLPDYPLIPLELSAYELLYRLGKMRKVSEPDKRADELCTALRITGGHDCPVSTYSAGNYKKTALATLLIERPDVLYLDEPLETVDLVTSQVIIRILRRVSAAGTSVYISTQDVYFASTLDHVKVFSNLQIIAEGNPVDILGEDPLERFLDLTNTEIPDFTMGWLQ</sequence>
<evidence type="ECO:0000259" key="4">
    <source>
        <dbReference type="Pfam" id="PF00005"/>
    </source>
</evidence>
<evidence type="ECO:0000256" key="1">
    <source>
        <dbReference type="ARBA" id="ARBA00022448"/>
    </source>
</evidence>
<protein>
    <submittedName>
        <fullName evidence="5">ATP-binding cassette domain-containing protein</fullName>
    </submittedName>
</protein>
<dbReference type="GO" id="GO:0016887">
    <property type="term" value="F:ATP hydrolysis activity"/>
    <property type="evidence" value="ECO:0007669"/>
    <property type="project" value="InterPro"/>
</dbReference>
<evidence type="ECO:0000313" key="5">
    <source>
        <dbReference type="EMBL" id="QRP70494.1"/>
    </source>
</evidence>